<protein>
    <submittedName>
        <fullName evidence="2">Uncharacterized protein</fullName>
    </submittedName>
</protein>
<dbReference type="Proteomes" id="UP000640725">
    <property type="component" value="Unassembled WGS sequence"/>
</dbReference>
<evidence type="ECO:0000313" key="3">
    <source>
        <dbReference type="Proteomes" id="UP000640725"/>
    </source>
</evidence>
<organism evidence="2 3">
    <name type="scientific">Planktothrix mougeotii LEGE 06226</name>
    <dbReference type="NCBI Taxonomy" id="1828728"/>
    <lineage>
        <taxon>Bacteria</taxon>
        <taxon>Bacillati</taxon>
        <taxon>Cyanobacteriota</taxon>
        <taxon>Cyanophyceae</taxon>
        <taxon>Oscillatoriophycideae</taxon>
        <taxon>Oscillatoriales</taxon>
        <taxon>Microcoleaceae</taxon>
        <taxon>Planktothrix</taxon>
    </lineage>
</organism>
<reference evidence="2 3" key="1">
    <citation type="submission" date="2020-10" db="EMBL/GenBank/DDBJ databases">
        <authorList>
            <person name="Castelo-Branco R."/>
            <person name="Eusebio N."/>
            <person name="Adriana R."/>
            <person name="Vieira A."/>
            <person name="Brugerolle De Fraissinette N."/>
            <person name="Rezende De Castro R."/>
            <person name="Schneider M.P."/>
            <person name="Vasconcelos V."/>
            <person name="Leao P.N."/>
        </authorList>
    </citation>
    <scope>NUCLEOTIDE SEQUENCE [LARGE SCALE GENOMIC DNA]</scope>
    <source>
        <strain evidence="2 3">LEGE 06226</strain>
    </source>
</reference>
<proteinExistence type="predicted"/>
<sequence length="126" mass="13962">MNQERFRTLQIKFSGLSNWLITLAVIGILVSIGLGWLVKGVLILIAVIVISPILVIWGVQWWLKRNLIQGQCPVCSHEFPALNATQCQCPNCGELLKVEEGHFSRLTPPGTIDVQAVDVSVQTLEE</sequence>
<evidence type="ECO:0000256" key="1">
    <source>
        <dbReference type="SAM" id="Phobius"/>
    </source>
</evidence>
<gene>
    <name evidence="2" type="ORF">IQ236_05645</name>
</gene>
<dbReference type="RefSeq" id="WP_193868357.1">
    <property type="nucleotide sequence ID" value="NZ_JADEWU010000008.1"/>
</dbReference>
<comment type="caution">
    <text evidence="2">The sequence shown here is derived from an EMBL/GenBank/DDBJ whole genome shotgun (WGS) entry which is preliminary data.</text>
</comment>
<keyword evidence="1" id="KW-0472">Membrane</keyword>
<feature type="transmembrane region" description="Helical" evidence="1">
    <location>
        <begin position="42"/>
        <end position="63"/>
    </location>
</feature>
<evidence type="ECO:0000313" key="2">
    <source>
        <dbReference type="EMBL" id="MBE9142706.1"/>
    </source>
</evidence>
<accession>A0ABR9U936</accession>
<name>A0ABR9U936_9CYAN</name>
<keyword evidence="1" id="KW-1133">Transmembrane helix</keyword>
<dbReference type="EMBL" id="JADEWU010000008">
    <property type="protein sequence ID" value="MBE9142706.1"/>
    <property type="molecule type" value="Genomic_DNA"/>
</dbReference>
<feature type="transmembrane region" description="Helical" evidence="1">
    <location>
        <begin position="16"/>
        <end position="36"/>
    </location>
</feature>
<keyword evidence="1" id="KW-0812">Transmembrane</keyword>
<keyword evidence="3" id="KW-1185">Reference proteome</keyword>